<evidence type="ECO:0000313" key="2">
    <source>
        <dbReference type="EMBL" id="JAB01425.1"/>
    </source>
</evidence>
<keyword evidence="1" id="KW-0472">Membrane</keyword>
<keyword evidence="1" id="KW-0812">Transmembrane</keyword>
<feature type="transmembrane region" description="Helical" evidence="1">
    <location>
        <begin position="67"/>
        <end position="86"/>
    </location>
</feature>
<proteinExistence type="evidence at transcript level"/>
<accession>T1DLZ6</accession>
<feature type="non-terminal residue" evidence="2">
    <location>
        <position position="1"/>
    </location>
</feature>
<keyword evidence="1" id="KW-1133">Transmembrane helix</keyword>
<organism evidence="2">
    <name type="scientific">Anopheles aquasalis</name>
    <name type="common">Malaria mosquito</name>
    <dbReference type="NCBI Taxonomy" id="42839"/>
    <lineage>
        <taxon>Eukaryota</taxon>
        <taxon>Metazoa</taxon>
        <taxon>Ecdysozoa</taxon>
        <taxon>Arthropoda</taxon>
        <taxon>Hexapoda</taxon>
        <taxon>Insecta</taxon>
        <taxon>Pterygota</taxon>
        <taxon>Neoptera</taxon>
        <taxon>Endopterygota</taxon>
        <taxon>Diptera</taxon>
        <taxon>Nematocera</taxon>
        <taxon>Culicoidea</taxon>
        <taxon>Culicidae</taxon>
        <taxon>Anophelinae</taxon>
        <taxon>Anopheles</taxon>
    </lineage>
</organism>
<dbReference type="AlphaFoldDB" id="T1DLZ6"/>
<feature type="transmembrane region" description="Helical" evidence="1">
    <location>
        <begin position="6"/>
        <end position="31"/>
    </location>
</feature>
<protein>
    <submittedName>
        <fullName evidence="2">Uncharacterized protein</fullName>
    </submittedName>
</protein>
<name>T1DLZ6_ANOAQ</name>
<evidence type="ECO:0000256" key="1">
    <source>
        <dbReference type="SAM" id="Phobius"/>
    </source>
</evidence>
<feature type="transmembrane region" description="Helical" evidence="1">
    <location>
        <begin position="38"/>
        <end position="55"/>
    </location>
</feature>
<sequence length="131" mass="14265">WMRWIYSNHILLTILVVVTNIIVIIIAITIINRSNSVIIRRIIVCITITLVVPHVRHTLCLLFRVRHHVGLVTVVAAASVSGHAVASAAHLSRVLAGTLASSEVPVPGGGTRAQKGVMFWFLRSTLSFSPT</sequence>
<reference evidence="2" key="1">
    <citation type="submission" date="2013-07" db="EMBL/GenBank/DDBJ databases">
        <title>Transcriptome sequencing and developmental regulation of gene expression in Anopheles aquasalis.</title>
        <authorList>
            <consortium name="Brazilian Malaria Network (MCT/CNPq/MS/SCTIE/DECIT/PRONEX 555648/2009-5) and Research Network on Bioactive Molecules from Arthropod Vectors (NAP-MOBIARVE"/>
            <consortium name="University of Sao Paulo)"/>
            <person name="Marinotti O."/>
            <person name="Ribeiro J.M.C."/>
            <person name="Costa-da-Silva A.L."/>
            <person name="Silva M.C.P."/>
            <person name="Lopes A.R."/>
            <person name="Barros M.S."/>
            <person name="Sa-Nunes A."/>
            <person name="Konjin B.B."/>
            <person name="Carvalho E."/>
            <person name="Suesdek L."/>
            <person name="Silva-Neto M.A.C."/>
            <person name="Capurro M.L."/>
        </authorList>
    </citation>
    <scope>NUCLEOTIDE SEQUENCE</scope>
    <source>
        <tissue evidence="2">Whole body</tissue>
    </source>
</reference>
<dbReference type="EMBL" id="GAMD01000166">
    <property type="protein sequence ID" value="JAB01425.1"/>
    <property type="molecule type" value="mRNA"/>
</dbReference>